<evidence type="ECO:0000313" key="2">
    <source>
        <dbReference type="EMBL" id="KAK3610605.1"/>
    </source>
</evidence>
<proteinExistence type="predicted"/>
<sequence length="150" mass="16838">MSSVSYNNSSHIDVDTVVTVNDAQEELPYTIQVAILLAVSAICVLILLLVIFAILYCVGCLKRSPSEERSGSCCRRTQTSPVYVLEELENGYYQLTNKKIHTVQTKHGHMRVVNSPDDTVILEKKIRPAKEVHAWMPHTNPVRDINTSTK</sequence>
<evidence type="ECO:0000313" key="3">
    <source>
        <dbReference type="Proteomes" id="UP001195483"/>
    </source>
</evidence>
<organism evidence="2 3">
    <name type="scientific">Potamilus streckersoni</name>
    <dbReference type="NCBI Taxonomy" id="2493646"/>
    <lineage>
        <taxon>Eukaryota</taxon>
        <taxon>Metazoa</taxon>
        <taxon>Spiralia</taxon>
        <taxon>Lophotrochozoa</taxon>
        <taxon>Mollusca</taxon>
        <taxon>Bivalvia</taxon>
        <taxon>Autobranchia</taxon>
        <taxon>Heteroconchia</taxon>
        <taxon>Palaeoheterodonta</taxon>
        <taxon>Unionida</taxon>
        <taxon>Unionoidea</taxon>
        <taxon>Unionidae</taxon>
        <taxon>Ambleminae</taxon>
        <taxon>Lampsilini</taxon>
        <taxon>Potamilus</taxon>
    </lineage>
</organism>
<keyword evidence="1" id="KW-0472">Membrane</keyword>
<reference evidence="2" key="3">
    <citation type="submission" date="2023-05" db="EMBL/GenBank/DDBJ databases">
        <authorList>
            <person name="Smith C.H."/>
        </authorList>
    </citation>
    <scope>NUCLEOTIDE SEQUENCE</scope>
    <source>
        <strain evidence="2">CHS0354</strain>
        <tissue evidence="2">Mantle</tissue>
    </source>
</reference>
<name>A0AAE0WEP0_9BIVA</name>
<accession>A0AAE0WEP0</accession>
<dbReference type="AlphaFoldDB" id="A0AAE0WEP0"/>
<gene>
    <name evidence="2" type="ORF">CHS0354_009062</name>
</gene>
<dbReference type="Proteomes" id="UP001195483">
    <property type="component" value="Unassembled WGS sequence"/>
</dbReference>
<keyword evidence="1" id="KW-0812">Transmembrane</keyword>
<reference evidence="2" key="1">
    <citation type="journal article" date="2021" name="Genome Biol. Evol.">
        <title>A High-Quality Reference Genome for a Parasitic Bivalve with Doubly Uniparental Inheritance (Bivalvia: Unionida).</title>
        <authorList>
            <person name="Smith C.H."/>
        </authorList>
    </citation>
    <scope>NUCLEOTIDE SEQUENCE</scope>
    <source>
        <strain evidence="2">CHS0354</strain>
    </source>
</reference>
<keyword evidence="3" id="KW-1185">Reference proteome</keyword>
<dbReference type="EMBL" id="JAEAOA010000587">
    <property type="protein sequence ID" value="KAK3610605.1"/>
    <property type="molecule type" value="Genomic_DNA"/>
</dbReference>
<protein>
    <submittedName>
        <fullName evidence="2">Uncharacterized protein</fullName>
    </submittedName>
</protein>
<keyword evidence="1" id="KW-1133">Transmembrane helix</keyword>
<evidence type="ECO:0000256" key="1">
    <source>
        <dbReference type="SAM" id="Phobius"/>
    </source>
</evidence>
<feature type="transmembrane region" description="Helical" evidence="1">
    <location>
        <begin position="31"/>
        <end position="59"/>
    </location>
</feature>
<comment type="caution">
    <text evidence="2">The sequence shown here is derived from an EMBL/GenBank/DDBJ whole genome shotgun (WGS) entry which is preliminary data.</text>
</comment>
<reference evidence="2" key="2">
    <citation type="journal article" date="2021" name="Genome Biol. Evol.">
        <title>Developing a high-quality reference genome for a parasitic bivalve with doubly uniparental inheritance (Bivalvia: Unionida).</title>
        <authorList>
            <person name="Smith C.H."/>
        </authorList>
    </citation>
    <scope>NUCLEOTIDE SEQUENCE</scope>
    <source>
        <strain evidence="2">CHS0354</strain>
        <tissue evidence="2">Mantle</tissue>
    </source>
</reference>